<reference evidence="8 9" key="1">
    <citation type="journal article" date="2004" name="Nature">
        <title>Genome sequence of the ultrasmall unicellular red alga Cyanidioschyzon merolae 10D.</title>
        <authorList>
            <person name="Matsuzaki M."/>
            <person name="Misumi O."/>
            <person name="Shin-i T."/>
            <person name="Maruyama S."/>
            <person name="Takahara M."/>
            <person name="Miyagishima S."/>
            <person name="Mori T."/>
            <person name="Nishida K."/>
            <person name="Yagisawa F."/>
            <person name="Nishida K."/>
            <person name="Yoshida Y."/>
            <person name="Nishimura Y."/>
            <person name="Nakao S."/>
            <person name="Kobayashi T."/>
            <person name="Momoyama Y."/>
            <person name="Higashiyama T."/>
            <person name="Minoda A."/>
            <person name="Sano M."/>
            <person name="Nomoto H."/>
            <person name="Oishi K."/>
            <person name="Hayashi H."/>
            <person name="Ohta F."/>
            <person name="Nishizaka S."/>
            <person name="Haga S."/>
            <person name="Miura S."/>
            <person name="Morishita T."/>
            <person name="Kabeya Y."/>
            <person name="Terasawa K."/>
            <person name="Suzuki Y."/>
            <person name="Ishii Y."/>
            <person name="Asakawa S."/>
            <person name="Takano H."/>
            <person name="Ohta N."/>
            <person name="Kuroiwa H."/>
            <person name="Tanaka K."/>
            <person name="Shimizu N."/>
            <person name="Sugano S."/>
            <person name="Sato N."/>
            <person name="Nozaki H."/>
            <person name="Ogasawara N."/>
            <person name="Kohara Y."/>
            <person name="Kuroiwa T."/>
        </authorList>
    </citation>
    <scope>NUCLEOTIDE SEQUENCE [LARGE SCALE GENOMIC DNA]</scope>
    <source>
        <strain evidence="8 9">10D</strain>
    </source>
</reference>
<evidence type="ECO:0000256" key="3">
    <source>
        <dbReference type="ARBA" id="ARBA00022968"/>
    </source>
</evidence>
<dbReference type="GO" id="GO:0016020">
    <property type="term" value="C:membrane"/>
    <property type="evidence" value="ECO:0007669"/>
    <property type="project" value="UniProtKB-SubCell"/>
</dbReference>
<dbReference type="Pfam" id="PF13896">
    <property type="entry name" value="Glyco_transf_49"/>
    <property type="match status" value="1"/>
</dbReference>
<dbReference type="Proteomes" id="UP000007014">
    <property type="component" value="Chromosome 13"/>
</dbReference>
<dbReference type="HOGENOM" id="CLU_540108_0_0_1"/>
<evidence type="ECO:0000313" key="8">
    <source>
        <dbReference type="EMBL" id="BAM80985.1"/>
    </source>
</evidence>
<dbReference type="SUPFAM" id="SSF53448">
    <property type="entry name" value="Nucleotide-diphospho-sugar transferases"/>
    <property type="match status" value="1"/>
</dbReference>
<reference evidence="8 9" key="2">
    <citation type="journal article" date="2007" name="BMC Biol.">
        <title>A 100%-complete sequence reveals unusually simple genomic features in the hot-spring red alga Cyanidioschyzon merolae.</title>
        <authorList>
            <person name="Nozaki H."/>
            <person name="Takano H."/>
            <person name="Misumi O."/>
            <person name="Terasawa K."/>
            <person name="Matsuzaki M."/>
            <person name="Maruyama S."/>
            <person name="Nishida K."/>
            <person name="Yagisawa F."/>
            <person name="Yoshida Y."/>
            <person name="Fujiwara T."/>
            <person name="Takio S."/>
            <person name="Tamura K."/>
            <person name="Chung S.J."/>
            <person name="Nakamura S."/>
            <person name="Kuroiwa H."/>
            <person name="Tanaka K."/>
            <person name="Sato N."/>
            <person name="Kuroiwa T."/>
        </authorList>
    </citation>
    <scope>NUCLEOTIDE SEQUENCE [LARGE SCALE GENOMIC DNA]</scope>
    <source>
        <strain evidence="8 9">10D</strain>
    </source>
</reference>
<evidence type="ECO:0000313" key="9">
    <source>
        <dbReference type="Proteomes" id="UP000007014"/>
    </source>
</evidence>
<dbReference type="GeneID" id="16995124"/>
<comment type="subcellular location">
    <subcellularLocation>
        <location evidence="1">Membrane</location>
        <topology evidence="1">Single-pass type II membrane protein</topology>
    </subcellularLocation>
</comment>
<dbReference type="KEGG" id="cme:CYME_CMM115C"/>
<evidence type="ECO:0000256" key="6">
    <source>
        <dbReference type="ARBA" id="ARBA00023180"/>
    </source>
</evidence>
<feature type="transmembrane region" description="Helical" evidence="7">
    <location>
        <begin position="42"/>
        <end position="64"/>
    </location>
</feature>
<dbReference type="STRING" id="280699.M1V5N6"/>
<evidence type="ECO:0000256" key="7">
    <source>
        <dbReference type="SAM" id="Phobius"/>
    </source>
</evidence>
<evidence type="ECO:0000256" key="1">
    <source>
        <dbReference type="ARBA" id="ARBA00004606"/>
    </source>
</evidence>
<dbReference type="eggNOG" id="KOG3765">
    <property type="taxonomic scope" value="Eukaryota"/>
</dbReference>
<dbReference type="RefSeq" id="XP_005537021.1">
    <property type="nucleotide sequence ID" value="XM_005536964.1"/>
</dbReference>
<accession>M1V5N6</accession>
<dbReference type="InterPro" id="IPR029044">
    <property type="entry name" value="Nucleotide-diphossugar_trans"/>
</dbReference>
<dbReference type="Gene3D" id="3.90.550.10">
    <property type="entry name" value="Spore Coat Polysaccharide Biosynthesis Protein SpsA, Chain A"/>
    <property type="match status" value="1"/>
</dbReference>
<dbReference type="GO" id="GO:0015020">
    <property type="term" value="F:glucuronosyltransferase activity"/>
    <property type="evidence" value="ECO:0007669"/>
    <property type="project" value="TreeGrafter"/>
</dbReference>
<organism evidence="8 9">
    <name type="scientific">Cyanidioschyzon merolae (strain NIES-3377 / 10D)</name>
    <name type="common">Unicellular red alga</name>
    <dbReference type="NCBI Taxonomy" id="280699"/>
    <lineage>
        <taxon>Eukaryota</taxon>
        <taxon>Rhodophyta</taxon>
        <taxon>Bangiophyceae</taxon>
        <taxon>Cyanidiales</taxon>
        <taxon>Cyanidiaceae</taxon>
        <taxon>Cyanidioschyzon</taxon>
    </lineage>
</organism>
<evidence type="ECO:0000256" key="4">
    <source>
        <dbReference type="ARBA" id="ARBA00022989"/>
    </source>
</evidence>
<dbReference type="AlphaFoldDB" id="M1V5N6"/>
<proteinExistence type="predicted"/>
<dbReference type="GO" id="GO:0042285">
    <property type="term" value="F:xylosyltransferase activity"/>
    <property type="evidence" value="ECO:0007669"/>
    <property type="project" value="TreeGrafter"/>
</dbReference>
<keyword evidence="6" id="KW-0325">Glycoprotein</keyword>
<gene>
    <name evidence="8" type="ORF">CYME_CMM115C</name>
</gene>
<keyword evidence="3" id="KW-0735">Signal-anchor</keyword>
<keyword evidence="2 7" id="KW-0812">Transmembrane</keyword>
<evidence type="ECO:0000256" key="2">
    <source>
        <dbReference type="ARBA" id="ARBA00022692"/>
    </source>
</evidence>
<sequence length="505" mass="58669">MIRSTVQNYGSERALHKGWLPAWPDREYQQRRARRTVGRRRLRLLGLAALIALVCCAFFLVRFVPTFNYALFRRKVSTNGDALRAVWLGDSDTLPRGPQREYFRCVRSLARLMYLCRLIDNPHQLAGTDPPLTLPACEELENALYERCAEARQAPSRTVPSQTALALRTLPYFVAASAPALDTLKLENVLGPQKIQRSHRALTEINVSLVTHASLSKLSELRRLTEHWPAPISCALVLPDVSQSHQVLDMYPKGRSDRVDIHLLLADDYERPTYYPFNAARNLALDNARTDWVFLVDVDFVPSPNLVESVQRTLRRFPELREEMQQRRAVLIVPAFEKLQAREEHQTSLPATRAELVAETRAGRIVPFHVSWYWPGHGPTDYIRWLADANETSEHEPHKPYRVRYRDGYEPYIVAYRHGLPRYEDSFVGYGWNKQSFIKELHYAGYRMYVLRDGFIIHMNHEYASWRNQQKHENLRALKSARAYHEQLLRTRYGKSVSFEERSTS</sequence>
<dbReference type="InterPro" id="IPR051292">
    <property type="entry name" value="Xyl/GlcA_transferase"/>
</dbReference>
<dbReference type="GO" id="GO:0035269">
    <property type="term" value="P:protein O-linked glycosylation via mannose"/>
    <property type="evidence" value="ECO:0007669"/>
    <property type="project" value="TreeGrafter"/>
</dbReference>
<keyword evidence="9" id="KW-1185">Reference proteome</keyword>
<dbReference type="PANTHER" id="PTHR12270">
    <property type="entry name" value="GLYCOSYLTRANSFERASE-RELATED"/>
    <property type="match status" value="1"/>
</dbReference>
<keyword evidence="4 7" id="KW-1133">Transmembrane helix</keyword>
<dbReference type="EMBL" id="AP006495">
    <property type="protein sequence ID" value="BAM80985.1"/>
    <property type="molecule type" value="Genomic_DNA"/>
</dbReference>
<dbReference type="Gramene" id="CMM115CT">
    <property type="protein sequence ID" value="CMM115CT"/>
    <property type="gene ID" value="CMM115C"/>
</dbReference>
<dbReference type="PANTHER" id="PTHR12270:SF52">
    <property type="entry name" value="GLYCOSYLTRANSFERASE-LIKE PROTEIN GNT13-RELATED"/>
    <property type="match status" value="1"/>
</dbReference>
<evidence type="ECO:0000256" key="5">
    <source>
        <dbReference type="ARBA" id="ARBA00023136"/>
    </source>
</evidence>
<protein>
    <submittedName>
        <fullName evidence="8">Similar to glycosyltransferase</fullName>
    </submittedName>
</protein>
<keyword evidence="5 7" id="KW-0472">Membrane</keyword>
<name>M1V5N6_CYAM1</name>
<dbReference type="OrthoDB" id="411524at2759"/>